<reference evidence="1" key="1">
    <citation type="submission" date="2021-06" db="EMBL/GenBank/DDBJ databases">
        <authorList>
            <person name="Kallberg Y."/>
            <person name="Tangrot J."/>
            <person name="Rosling A."/>
        </authorList>
    </citation>
    <scope>NUCLEOTIDE SEQUENCE</scope>
    <source>
        <strain evidence="1">AU212A</strain>
    </source>
</reference>
<comment type="caution">
    <text evidence="1">The sequence shown here is derived from an EMBL/GenBank/DDBJ whole genome shotgun (WGS) entry which is preliminary data.</text>
</comment>
<evidence type="ECO:0000313" key="2">
    <source>
        <dbReference type="Proteomes" id="UP000789860"/>
    </source>
</evidence>
<sequence>MPKYRNKKSTTVTSVTLTNFKPSFPPQINIDELISKSLSNTNSKYNRTPNPFIIYRKVFNREISKLKPDLSLQQISTKASESWYKEPEYVKNSYRKLAEDAKIRFKNIAPLSSVSDIDMDTTLNVNSFNSIPTLIIENQPEFTTNYDPYMFQSNGYLSHESEHLISLAAENNIYYGLPQPLLDPQILCQHPFVKRLLARIQYLENYIFCLNGIDNFLKCQNQ</sequence>
<accession>A0ACA9K1C4</accession>
<evidence type="ECO:0000313" key="1">
    <source>
        <dbReference type="EMBL" id="CAG8444249.1"/>
    </source>
</evidence>
<organism evidence="1 2">
    <name type="scientific">Scutellospora calospora</name>
    <dbReference type="NCBI Taxonomy" id="85575"/>
    <lineage>
        <taxon>Eukaryota</taxon>
        <taxon>Fungi</taxon>
        <taxon>Fungi incertae sedis</taxon>
        <taxon>Mucoromycota</taxon>
        <taxon>Glomeromycotina</taxon>
        <taxon>Glomeromycetes</taxon>
        <taxon>Diversisporales</taxon>
        <taxon>Gigasporaceae</taxon>
        <taxon>Scutellospora</taxon>
    </lineage>
</organism>
<dbReference type="Proteomes" id="UP000789860">
    <property type="component" value="Unassembled WGS sequence"/>
</dbReference>
<name>A0ACA9K1C4_9GLOM</name>
<proteinExistence type="predicted"/>
<dbReference type="EMBL" id="CAJVPM010000426">
    <property type="protein sequence ID" value="CAG8444249.1"/>
    <property type="molecule type" value="Genomic_DNA"/>
</dbReference>
<protein>
    <submittedName>
        <fullName evidence="1">1282_t:CDS:1</fullName>
    </submittedName>
</protein>
<gene>
    <name evidence="1" type="ORF">SCALOS_LOCUS826</name>
</gene>
<keyword evidence="2" id="KW-1185">Reference proteome</keyword>